<reference evidence="1 2" key="2">
    <citation type="submission" date="2015-01" db="EMBL/GenBank/DDBJ databases">
        <title>Complete genome sequence of Pyrinomonas methylaliphatogenes type strain K22T.</title>
        <authorList>
            <person name="Lee K.C.Y."/>
            <person name="Power J.F."/>
            <person name="Dunfield P.F."/>
            <person name="Morgan X.C."/>
            <person name="Huttenhower C."/>
            <person name="Stott M.B."/>
        </authorList>
    </citation>
    <scope>NUCLEOTIDE SEQUENCE [LARGE SCALE GENOMIC DNA]</scope>
    <source>
        <strain evidence="1 2">K22</strain>
    </source>
</reference>
<accession>A0A0B6WVK8</accession>
<protein>
    <submittedName>
        <fullName evidence="1">Uncharacterized protein</fullName>
    </submittedName>
</protein>
<keyword evidence="2" id="KW-1185">Reference proteome</keyword>
<evidence type="ECO:0000313" key="1">
    <source>
        <dbReference type="EMBL" id="CDM64155.1"/>
    </source>
</evidence>
<name>A0A0B6WVK8_9BACT</name>
<dbReference type="EMBL" id="CBXV010000001">
    <property type="protein sequence ID" value="CDM64155.1"/>
    <property type="molecule type" value="Genomic_DNA"/>
</dbReference>
<proteinExistence type="predicted"/>
<evidence type="ECO:0000313" key="2">
    <source>
        <dbReference type="Proteomes" id="UP000031518"/>
    </source>
</evidence>
<reference evidence="1 2" key="1">
    <citation type="submission" date="2013-12" db="EMBL/GenBank/DDBJ databases">
        <authorList>
            <person name="Stott M."/>
        </authorList>
    </citation>
    <scope>NUCLEOTIDE SEQUENCE [LARGE SCALE GENOMIC DNA]</scope>
    <source>
        <strain evidence="1 2">K22</strain>
    </source>
</reference>
<dbReference type="STRING" id="454194.PYK22_00147"/>
<dbReference type="Proteomes" id="UP000031518">
    <property type="component" value="Unassembled WGS sequence"/>
</dbReference>
<sequence>MISLRLAGECGGKQRKRAPLVWGEEARSMLFDWA</sequence>
<dbReference type="AlphaFoldDB" id="A0A0B6WVK8"/>
<gene>
    <name evidence="1" type="ORF">PYK22_00147</name>
</gene>
<organism evidence="1 2">
    <name type="scientific">Pyrinomonas methylaliphatogenes</name>
    <dbReference type="NCBI Taxonomy" id="454194"/>
    <lineage>
        <taxon>Bacteria</taxon>
        <taxon>Pseudomonadati</taxon>
        <taxon>Acidobacteriota</taxon>
        <taxon>Blastocatellia</taxon>
        <taxon>Blastocatellales</taxon>
        <taxon>Pyrinomonadaceae</taxon>
        <taxon>Pyrinomonas</taxon>
    </lineage>
</organism>